<comment type="caution">
    <text evidence="4">The sequence shown here is derived from an EMBL/GenBank/DDBJ whole genome shotgun (WGS) entry which is preliminary data.</text>
</comment>
<name>A0ABR3F2D8_9AGAR</name>
<evidence type="ECO:0000313" key="5">
    <source>
        <dbReference type="Proteomes" id="UP001465976"/>
    </source>
</evidence>
<evidence type="ECO:0000256" key="3">
    <source>
        <dbReference type="ARBA" id="ARBA00023134"/>
    </source>
</evidence>
<dbReference type="Proteomes" id="UP001465976">
    <property type="component" value="Unassembled WGS sequence"/>
</dbReference>
<dbReference type="SMART" id="SM00173">
    <property type="entry name" value="RAS"/>
    <property type="match status" value="1"/>
</dbReference>
<dbReference type="InterPro" id="IPR001806">
    <property type="entry name" value="Small_GTPase"/>
</dbReference>
<dbReference type="PROSITE" id="PS51419">
    <property type="entry name" value="RAB"/>
    <property type="match status" value="1"/>
</dbReference>
<dbReference type="InterPro" id="IPR005225">
    <property type="entry name" value="Small_GTP-bd"/>
</dbReference>
<dbReference type="SMART" id="SM00174">
    <property type="entry name" value="RHO"/>
    <property type="match status" value="1"/>
</dbReference>
<evidence type="ECO:0000256" key="2">
    <source>
        <dbReference type="ARBA" id="ARBA00022741"/>
    </source>
</evidence>
<evidence type="ECO:0000256" key="1">
    <source>
        <dbReference type="ARBA" id="ARBA00004342"/>
    </source>
</evidence>
<dbReference type="PRINTS" id="PR00449">
    <property type="entry name" value="RASTRNSFRMNG"/>
</dbReference>
<dbReference type="NCBIfam" id="TIGR00231">
    <property type="entry name" value="small_GTP"/>
    <property type="match status" value="1"/>
</dbReference>
<proteinExistence type="predicted"/>
<sequence length="190" mass="20814">MLRAKQEAWTIVLLGEAGVGKTALAARSYDPTIEDLYGREIQVNNKPCLVQIIDTAGDGESLHCFNHSHAASHRQGDAFVLVYAITSRTSFDKLEELRRSIARVKGGTPVLYLVANKLDLQVGGREVSKNEGESLGRRFGAQFLEASAKEDRIESILSKVVESLRELTECSPLPIARENEPVAECGCVVM</sequence>
<dbReference type="InterPro" id="IPR027417">
    <property type="entry name" value="P-loop_NTPase"/>
</dbReference>
<protein>
    <submittedName>
        <fullName evidence="4">Uncharacterized protein</fullName>
    </submittedName>
</protein>
<dbReference type="Pfam" id="PF00071">
    <property type="entry name" value="Ras"/>
    <property type="match status" value="1"/>
</dbReference>
<dbReference type="EMBL" id="JBAHYK010001154">
    <property type="protein sequence ID" value="KAL0569278.1"/>
    <property type="molecule type" value="Genomic_DNA"/>
</dbReference>
<dbReference type="SMART" id="SM00175">
    <property type="entry name" value="RAB"/>
    <property type="match status" value="1"/>
</dbReference>
<dbReference type="Gene3D" id="3.40.50.300">
    <property type="entry name" value="P-loop containing nucleotide triphosphate hydrolases"/>
    <property type="match status" value="1"/>
</dbReference>
<evidence type="ECO:0000313" key="4">
    <source>
        <dbReference type="EMBL" id="KAL0569278.1"/>
    </source>
</evidence>
<reference evidence="4 5" key="1">
    <citation type="submission" date="2024-02" db="EMBL/GenBank/DDBJ databases">
        <title>A draft genome for the cacao thread blight pathogen Marasmius crinis-equi.</title>
        <authorList>
            <person name="Cohen S.P."/>
            <person name="Baruah I.K."/>
            <person name="Amoako-Attah I."/>
            <person name="Bukari Y."/>
            <person name="Meinhardt L.W."/>
            <person name="Bailey B.A."/>
        </authorList>
    </citation>
    <scope>NUCLEOTIDE SEQUENCE [LARGE SCALE GENOMIC DNA]</scope>
    <source>
        <strain evidence="4 5">GH-76</strain>
    </source>
</reference>
<keyword evidence="5" id="KW-1185">Reference proteome</keyword>
<dbReference type="PANTHER" id="PTHR24070">
    <property type="entry name" value="RAS, DI-RAS, AND RHEB FAMILY MEMBERS OF SMALL GTPASE SUPERFAMILY"/>
    <property type="match status" value="1"/>
</dbReference>
<dbReference type="InterPro" id="IPR020849">
    <property type="entry name" value="Small_GTPase_Ras-type"/>
</dbReference>
<accession>A0ABR3F2D8</accession>
<keyword evidence="3" id="KW-0342">GTP-binding</keyword>
<gene>
    <name evidence="4" type="ORF">V5O48_012694</name>
</gene>
<comment type="subcellular location">
    <subcellularLocation>
        <location evidence="1">Cell membrane</location>
        <topology evidence="1">Lipid-anchor</topology>
        <orientation evidence="1">Cytoplasmic side</orientation>
    </subcellularLocation>
</comment>
<dbReference type="PROSITE" id="PS51421">
    <property type="entry name" value="RAS"/>
    <property type="match status" value="1"/>
</dbReference>
<dbReference type="SUPFAM" id="SSF52540">
    <property type="entry name" value="P-loop containing nucleoside triphosphate hydrolases"/>
    <property type="match status" value="1"/>
</dbReference>
<organism evidence="4 5">
    <name type="scientific">Marasmius crinis-equi</name>
    <dbReference type="NCBI Taxonomy" id="585013"/>
    <lineage>
        <taxon>Eukaryota</taxon>
        <taxon>Fungi</taxon>
        <taxon>Dikarya</taxon>
        <taxon>Basidiomycota</taxon>
        <taxon>Agaricomycotina</taxon>
        <taxon>Agaricomycetes</taxon>
        <taxon>Agaricomycetidae</taxon>
        <taxon>Agaricales</taxon>
        <taxon>Marasmiineae</taxon>
        <taxon>Marasmiaceae</taxon>
        <taxon>Marasmius</taxon>
    </lineage>
</organism>
<keyword evidence="2" id="KW-0547">Nucleotide-binding</keyword>